<evidence type="ECO:0000256" key="9">
    <source>
        <dbReference type="ARBA" id="ARBA00022763"/>
    </source>
</evidence>
<dbReference type="GO" id="GO:0003887">
    <property type="term" value="F:DNA-directed DNA polymerase activity"/>
    <property type="evidence" value="ECO:0007669"/>
    <property type="project" value="UniProtKB-UniRule"/>
</dbReference>
<dbReference type="KEGG" id="car:cauri_1653"/>
<dbReference type="STRING" id="548476.cauri_1653"/>
<evidence type="ECO:0000256" key="14">
    <source>
        <dbReference type="ARBA" id="ARBA00025589"/>
    </source>
</evidence>
<evidence type="ECO:0000256" key="12">
    <source>
        <dbReference type="ARBA" id="ARBA00023125"/>
    </source>
</evidence>
<keyword evidence="4 16" id="KW-0963">Cytoplasm</keyword>
<sequence>MDANICFRLVAMQRWVLHIDMDAFFASVEQLTRPTLRGRPVLVGGTSGRGVVAGASYEARAYGAHSAMPMFRAQQLVGYRAVVVQPRRAVYSAASRRVFGIIAQHAGVIEQLSIDEAFMEPAALLGATPAEVREWSENLRRVIRTETGLPSSIGAGAGKQSAKIASGEAKPDGTFVVPQERFKELIHPLPVGKLWGAGPVTQQKLAAIGVETIGQLAAMSRKEVEISLGGVVGVQLWELAQGIDERPVAPRAIAKQISTEFTYPTDLRTAAEVDAALIRAAHGAHSRLLKDGRGARTVTVKLRMADFHIESRSATLSYATDDLKVLEAKALSLARYPEELGPIRLVGVSYSGLEEARQDVLFPELDREIVRQAPDTDYETGVSDYLPGSTSAPVNVSSTADAEESSSCRWRATQDVYHPDFGHGWIQGAGHGVVSVRFETRATGPGFVRSFAAEEEELRPADPLNSLAWEDIPPDEDAEPEEAVEVPPREDN</sequence>
<dbReference type="Pfam" id="PF21999">
    <property type="entry name" value="IMS_HHH_1"/>
    <property type="match status" value="1"/>
</dbReference>
<evidence type="ECO:0000256" key="15">
    <source>
        <dbReference type="ARBA" id="ARBA00049244"/>
    </source>
</evidence>
<feature type="compositionally biased region" description="Polar residues" evidence="17">
    <location>
        <begin position="388"/>
        <end position="405"/>
    </location>
</feature>
<dbReference type="Gene3D" id="3.30.70.270">
    <property type="match status" value="1"/>
</dbReference>
<dbReference type="GO" id="GO:0006281">
    <property type="term" value="P:DNA repair"/>
    <property type="evidence" value="ECO:0007669"/>
    <property type="project" value="UniProtKB-UniRule"/>
</dbReference>
<keyword evidence="6 16" id="KW-0548">Nucleotidyltransferase</keyword>
<evidence type="ECO:0000256" key="13">
    <source>
        <dbReference type="ARBA" id="ARBA00023204"/>
    </source>
</evidence>
<evidence type="ECO:0000256" key="6">
    <source>
        <dbReference type="ARBA" id="ARBA00022695"/>
    </source>
</evidence>
<dbReference type="InterPro" id="IPR043128">
    <property type="entry name" value="Rev_trsase/Diguanyl_cyclase"/>
</dbReference>
<evidence type="ECO:0000256" key="10">
    <source>
        <dbReference type="ARBA" id="ARBA00022842"/>
    </source>
</evidence>
<dbReference type="NCBIfam" id="NF002677">
    <property type="entry name" value="PRK02406.1"/>
    <property type="match status" value="1"/>
</dbReference>
<dbReference type="InterPro" id="IPR053848">
    <property type="entry name" value="IMS_HHH_1"/>
</dbReference>
<evidence type="ECO:0000313" key="19">
    <source>
        <dbReference type="EMBL" id="ACP33246.1"/>
    </source>
</evidence>
<dbReference type="GO" id="GO:0042276">
    <property type="term" value="P:error-prone translesion synthesis"/>
    <property type="evidence" value="ECO:0007669"/>
    <property type="project" value="TreeGrafter"/>
</dbReference>
<dbReference type="GO" id="GO:0003684">
    <property type="term" value="F:damaged DNA binding"/>
    <property type="evidence" value="ECO:0007669"/>
    <property type="project" value="InterPro"/>
</dbReference>
<dbReference type="HAMAP" id="MF_01113">
    <property type="entry name" value="DNApol_IV"/>
    <property type="match status" value="1"/>
</dbReference>
<evidence type="ECO:0000256" key="11">
    <source>
        <dbReference type="ARBA" id="ARBA00022932"/>
    </source>
</evidence>
<dbReference type="SUPFAM" id="SSF100879">
    <property type="entry name" value="Lesion bypass DNA polymerase (Y-family), little finger domain"/>
    <property type="match status" value="1"/>
</dbReference>
<dbReference type="GO" id="GO:0000287">
    <property type="term" value="F:magnesium ion binding"/>
    <property type="evidence" value="ECO:0007669"/>
    <property type="project" value="UniProtKB-UniRule"/>
</dbReference>
<evidence type="ECO:0000256" key="2">
    <source>
        <dbReference type="ARBA" id="ARBA00010945"/>
    </source>
</evidence>
<dbReference type="EMBL" id="CP001601">
    <property type="protein sequence ID" value="ACP33246.1"/>
    <property type="molecule type" value="Genomic_DNA"/>
</dbReference>
<feature type="region of interest" description="Disordered" evidence="17">
    <location>
        <begin position="455"/>
        <end position="492"/>
    </location>
</feature>
<dbReference type="InterPro" id="IPR001126">
    <property type="entry name" value="UmuC"/>
</dbReference>
<keyword evidence="20" id="KW-1185">Reference proteome</keyword>
<dbReference type="Gene3D" id="1.10.150.20">
    <property type="entry name" value="5' to 3' exonuclease, C-terminal subdomain"/>
    <property type="match status" value="1"/>
</dbReference>
<keyword evidence="9 16" id="KW-0227">DNA damage</keyword>
<dbReference type="InterPro" id="IPR043502">
    <property type="entry name" value="DNA/RNA_pol_sf"/>
</dbReference>
<dbReference type="InterPro" id="IPR036775">
    <property type="entry name" value="DNA_pol_Y-fam_lit_finger_sf"/>
</dbReference>
<comment type="similarity">
    <text evidence="2 16">Belongs to the DNA polymerase type-Y family.</text>
</comment>
<dbReference type="InterPro" id="IPR050116">
    <property type="entry name" value="DNA_polymerase-Y"/>
</dbReference>
<comment type="subunit">
    <text evidence="16">Monomer.</text>
</comment>
<feature type="region of interest" description="Disordered" evidence="17">
    <location>
        <begin position="378"/>
        <end position="405"/>
    </location>
</feature>
<dbReference type="SUPFAM" id="SSF56672">
    <property type="entry name" value="DNA/RNA polymerases"/>
    <property type="match status" value="1"/>
</dbReference>
<feature type="domain" description="UmuC" evidence="18">
    <location>
        <begin position="16"/>
        <end position="198"/>
    </location>
</feature>
<evidence type="ECO:0000256" key="7">
    <source>
        <dbReference type="ARBA" id="ARBA00022705"/>
    </source>
</evidence>
<dbReference type="CDD" id="cd03586">
    <property type="entry name" value="PolY_Pol_IV_kappa"/>
    <property type="match status" value="1"/>
</dbReference>
<evidence type="ECO:0000259" key="18">
    <source>
        <dbReference type="PROSITE" id="PS50173"/>
    </source>
</evidence>
<comment type="catalytic activity">
    <reaction evidence="15 16">
        <text>DNA(n) + a 2'-deoxyribonucleoside 5'-triphosphate = DNA(n+1) + diphosphate</text>
        <dbReference type="Rhea" id="RHEA:22508"/>
        <dbReference type="Rhea" id="RHEA-COMP:17339"/>
        <dbReference type="Rhea" id="RHEA-COMP:17340"/>
        <dbReference type="ChEBI" id="CHEBI:33019"/>
        <dbReference type="ChEBI" id="CHEBI:61560"/>
        <dbReference type="ChEBI" id="CHEBI:173112"/>
        <dbReference type="EC" id="2.7.7.7"/>
    </reaction>
</comment>
<dbReference type="InterPro" id="IPR017961">
    <property type="entry name" value="DNA_pol_Y-fam_little_finger"/>
</dbReference>
<comment type="function">
    <text evidence="14 16">Poorly processive, error-prone DNA polymerase involved in untargeted mutagenesis. Copies undamaged DNA at stalled replication forks, which arise in vivo from mismatched or misaligned primer ends. These misaligned primers can be extended by PolIV. Exhibits no 3'-5' exonuclease (proofreading) activity. May be involved in translesional synthesis, in conjunction with the beta clamp from PolIII.</text>
</comment>
<evidence type="ECO:0000256" key="4">
    <source>
        <dbReference type="ARBA" id="ARBA00022490"/>
    </source>
</evidence>
<name>C3PHE2_CORA7</name>
<dbReference type="Gene3D" id="3.40.1170.60">
    <property type="match status" value="1"/>
</dbReference>
<dbReference type="GO" id="GO:0005829">
    <property type="term" value="C:cytosol"/>
    <property type="evidence" value="ECO:0007669"/>
    <property type="project" value="TreeGrafter"/>
</dbReference>
<evidence type="ECO:0000256" key="1">
    <source>
        <dbReference type="ARBA" id="ARBA00004496"/>
    </source>
</evidence>
<evidence type="ECO:0000256" key="5">
    <source>
        <dbReference type="ARBA" id="ARBA00022679"/>
    </source>
</evidence>
<feature type="active site" evidence="16">
    <location>
        <position position="116"/>
    </location>
</feature>
<feature type="binding site" evidence="16">
    <location>
        <position position="115"/>
    </location>
    <ligand>
        <name>Mg(2+)</name>
        <dbReference type="ChEBI" id="CHEBI:18420"/>
    </ligand>
</feature>
<feature type="site" description="Substrate discrimination" evidence="16">
    <location>
        <position position="25"/>
    </location>
</feature>
<dbReference type="Proteomes" id="UP000002077">
    <property type="component" value="Chromosome"/>
</dbReference>
<reference evidence="19 20" key="1">
    <citation type="journal article" date="2010" name="BMC Genomics">
        <title>Complete genome sequence and lifestyle of black-pigmented Corynebacterium aurimucosum ATCC 700975 (formerly C. nigricans CN-1) isolated from a vaginal swab of a woman with spontaneous abortion.</title>
        <authorList>
            <person name="Trost E."/>
            <person name="Gotker S."/>
            <person name="Schneider J."/>
            <person name="Schneiker-Bekel S."/>
            <person name="Szczepanowski R."/>
            <person name="Tilker A."/>
            <person name="Viehoever P."/>
            <person name="Arnold W."/>
            <person name="Bekel T."/>
            <person name="Blom J."/>
            <person name="Gartemann K.H."/>
            <person name="Linke B."/>
            <person name="Goesmann A."/>
            <person name="Puhler A."/>
            <person name="Shukla S.K."/>
            <person name="Tauch A."/>
        </authorList>
    </citation>
    <scope>NUCLEOTIDE SEQUENCE [LARGE SCALE GENOMIC DNA]</scope>
    <source>
        <strain evidence="20">ATCC 700975 / DSM 44827 / CIP 107346 / CN-1</strain>
    </source>
</reference>
<protein>
    <recommendedName>
        <fullName evidence="16">DNA polymerase IV</fullName>
        <shortName evidence="16">Pol IV</shortName>
        <ecNumber evidence="16">2.7.7.7</ecNumber>
    </recommendedName>
</protein>
<dbReference type="GO" id="GO:0006261">
    <property type="term" value="P:DNA-templated DNA replication"/>
    <property type="evidence" value="ECO:0007669"/>
    <property type="project" value="UniProtKB-UniRule"/>
</dbReference>
<dbReference type="Gene3D" id="3.30.1490.100">
    <property type="entry name" value="DNA polymerase, Y-family, little finger domain"/>
    <property type="match status" value="1"/>
</dbReference>
<dbReference type="GO" id="GO:0009432">
    <property type="term" value="P:SOS response"/>
    <property type="evidence" value="ECO:0007669"/>
    <property type="project" value="TreeGrafter"/>
</dbReference>
<dbReference type="PANTHER" id="PTHR11076:SF33">
    <property type="entry name" value="DNA POLYMERASE KAPPA"/>
    <property type="match status" value="1"/>
</dbReference>
<evidence type="ECO:0000256" key="8">
    <source>
        <dbReference type="ARBA" id="ARBA00022723"/>
    </source>
</evidence>
<dbReference type="PROSITE" id="PS50173">
    <property type="entry name" value="UMUC"/>
    <property type="match status" value="1"/>
</dbReference>
<evidence type="ECO:0000256" key="16">
    <source>
        <dbReference type="HAMAP-Rule" id="MF_01113"/>
    </source>
</evidence>
<dbReference type="InterPro" id="IPR022880">
    <property type="entry name" value="DNApol_IV"/>
</dbReference>
<evidence type="ECO:0000256" key="17">
    <source>
        <dbReference type="SAM" id="MobiDB-lite"/>
    </source>
</evidence>
<dbReference type="PANTHER" id="PTHR11076">
    <property type="entry name" value="DNA REPAIR POLYMERASE UMUC / TRANSFERASE FAMILY MEMBER"/>
    <property type="match status" value="1"/>
</dbReference>
<keyword evidence="10 16" id="KW-0460">Magnesium</keyword>
<gene>
    <name evidence="19" type="primary">dinX</name>
    <name evidence="16" type="synonym">dinB</name>
    <name evidence="19" type="ordered locus">cauri_1653</name>
</gene>
<evidence type="ECO:0000256" key="3">
    <source>
        <dbReference type="ARBA" id="ARBA00022457"/>
    </source>
</evidence>
<comment type="cofactor">
    <cofactor evidence="16">
        <name>Mg(2+)</name>
        <dbReference type="ChEBI" id="CHEBI:18420"/>
    </cofactor>
    <text evidence="16">Binds 2 magnesium ions per subunit.</text>
</comment>
<dbReference type="Pfam" id="PF00817">
    <property type="entry name" value="IMS"/>
    <property type="match status" value="1"/>
</dbReference>
<dbReference type="EC" id="2.7.7.7" evidence="16"/>
<evidence type="ECO:0000313" key="20">
    <source>
        <dbReference type="Proteomes" id="UP000002077"/>
    </source>
</evidence>
<dbReference type="AlphaFoldDB" id="C3PHE2"/>
<dbReference type="Pfam" id="PF11799">
    <property type="entry name" value="IMS_C"/>
    <property type="match status" value="1"/>
</dbReference>
<feature type="binding site" evidence="16">
    <location>
        <position position="20"/>
    </location>
    <ligand>
        <name>Mg(2+)</name>
        <dbReference type="ChEBI" id="CHEBI:18420"/>
    </ligand>
</feature>
<organism evidence="19 20">
    <name type="scientific">Corynebacterium aurimucosum (strain ATCC 700975 / DSM 44827 / CIP 107346 / CN-1)</name>
    <name type="common">Corynebacterium nigricans</name>
    <dbReference type="NCBI Taxonomy" id="548476"/>
    <lineage>
        <taxon>Bacteria</taxon>
        <taxon>Bacillati</taxon>
        <taxon>Actinomycetota</taxon>
        <taxon>Actinomycetes</taxon>
        <taxon>Mycobacteriales</taxon>
        <taxon>Corynebacteriaceae</taxon>
        <taxon>Corynebacterium</taxon>
    </lineage>
</organism>
<keyword evidence="7 16" id="KW-0235">DNA replication</keyword>
<keyword evidence="5 16" id="KW-0808">Transferase</keyword>
<keyword evidence="11 16" id="KW-0239">DNA-directed DNA polymerase</keyword>
<keyword evidence="8 16" id="KW-0479">Metal-binding</keyword>
<keyword evidence="13 16" id="KW-0234">DNA repair</keyword>
<keyword evidence="3 16" id="KW-0515">Mutator protein</keyword>
<dbReference type="NCBIfam" id="NF002882">
    <property type="entry name" value="PRK03348.1"/>
    <property type="match status" value="1"/>
</dbReference>
<dbReference type="eggNOG" id="COG0389">
    <property type="taxonomic scope" value="Bacteria"/>
</dbReference>
<dbReference type="HOGENOM" id="CLU_012348_1_0_11"/>
<comment type="subcellular location">
    <subcellularLocation>
        <location evidence="1 16">Cytoplasm</location>
    </subcellularLocation>
</comment>
<accession>C3PHE2</accession>
<feature type="compositionally biased region" description="Acidic residues" evidence="17">
    <location>
        <begin position="472"/>
        <end position="484"/>
    </location>
</feature>
<proteinExistence type="inferred from homology"/>
<keyword evidence="12 16" id="KW-0238">DNA-binding</keyword>